<gene>
    <name evidence="3" type="ORF">CISIN_1g026205mg</name>
</gene>
<dbReference type="PANTHER" id="PTHR11011">
    <property type="entry name" value="MALE STERILITY PROTEIN 2-RELATED"/>
    <property type="match status" value="1"/>
</dbReference>
<comment type="similarity">
    <text evidence="1">Belongs to the fatty acyl-CoA reductase family.</text>
</comment>
<sequence length="241" mass="27164">MSKNSAQYPKQYGIGIEKFFVGKSFFVTGATGFLAKVLIEKILRTAPEVGKIFLLIKAESEEAASKRLKDEVINAELFKCLQQTYGECYQDFMLNKLVPVVGNISESNLGLEGDLAKVIANEVDVIINSAANTTLHERYDIAIDINTRGPSHVMNFAKKCKKIKVFVHMSTAYVNGKRQGRIMEKPFYMGDTIARELNFNNSKIEPKLDVEKEIELAMKSKKALENDEDARKKMKELGLER</sequence>
<protein>
    <recommendedName>
        <fullName evidence="1">Fatty acyl-CoA reductase</fullName>
        <ecNumber evidence="1">1.2.1.84</ecNumber>
    </recommendedName>
</protein>
<evidence type="ECO:0000313" key="3">
    <source>
        <dbReference type="EMBL" id="KDO70940.1"/>
    </source>
</evidence>
<dbReference type="GO" id="GO:0035336">
    <property type="term" value="P:long-chain fatty-acyl-CoA metabolic process"/>
    <property type="evidence" value="ECO:0000318"/>
    <property type="project" value="GO_Central"/>
</dbReference>
<dbReference type="PANTHER" id="PTHR11011:SF45">
    <property type="entry name" value="FATTY ACYL-COA REDUCTASE CG8306-RELATED"/>
    <property type="match status" value="1"/>
</dbReference>
<comment type="catalytic activity">
    <reaction evidence="1">
        <text>a long-chain fatty acyl-CoA + 2 NADPH + 2 H(+) = a long-chain primary fatty alcohol + 2 NADP(+) + CoA</text>
        <dbReference type="Rhea" id="RHEA:52716"/>
        <dbReference type="ChEBI" id="CHEBI:15378"/>
        <dbReference type="ChEBI" id="CHEBI:57287"/>
        <dbReference type="ChEBI" id="CHEBI:57783"/>
        <dbReference type="ChEBI" id="CHEBI:58349"/>
        <dbReference type="ChEBI" id="CHEBI:77396"/>
        <dbReference type="ChEBI" id="CHEBI:83139"/>
        <dbReference type="EC" id="1.2.1.84"/>
    </reaction>
</comment>
<keyword evidence="1" id="KW-0560">Oxidoreductase</keyword>
<evidence type="ECO:0000259" key="2">
    <source>
        <dbReference type="Pfam" id="PF07993"/>
    </source>
</evidence>
<organism evidence="3 4">
    <name type="scientific">Citrus sinensis</name>
    <name type="common">Sweet orange</name>
    <name type="synonym">Citrus aurantium var. sinensis</name>
    <dbReference type="NCBI Taxonomy" id="2711"/>
    <lineage>
        <taxon>Eukaryota</taxon>
        <taxon>Viridiplantae</taxon>
        <taxon>Streptophyta</taxon>
        <taxon>Embryophyta</taxon>
        <taxon>Tracheophyta</taxon>
        <taxon>Spermatophyta</taxon>
        <taxon>Magnoliopsida</taxon>
        <taxon>eudicotyledons</taxon>
        <taxon>Gunneridae</taxon>
        <taxon>Pentapetalae</taxon>
        <taxon>rosids</taxon>
        <taxon>malvids</taxon>
        <taxon>Sapindales</taxon>
        <taxon>Rutaceae</taxon>
        <taxon>Aurantioideae</taxon>
        <taxon>Citrus</taxon>
    </lineage>
</organism>
<evidence type="ECO:0000256" key="1">
    <source>
        <dbReference type="RuleBase" id="RU363097"/>
    </source>
</evidence>
<keyword evidence="1" id="KW-0443">Lipid metabolism</keyword>
<accession>A0A067FXQ5</accession>
<dbReference type="eggNOG" id="KOG1221">
    <property type="taxonomic scope" value="Eukaryota"/>
</dbReference>
<dbReference type="AlphaFoldDB" id="A0A067FXQ5"/>
<dbReference type="Gene3D" id="3.40.50.720">
    <property type="entry name" value="NAD(P)-binding Rossmann-like Domain"/>
    <property type="match status" value="1"/>
</dbReference>
<dbReference type="Proteomes" id="UP000027120">
    <property type="component" value="Unassembled WGS sequence"/>
</dbReference>
<dbReference type="GO" id="GO:0080019">
    <property type="term" value="F:alcohol-forming very long-chain fatty acyl-CoA reductase activity"/>
    <property type="evidence" value="ECO:0000318"/>
    <property type="project" value="GO_Central"/>
</dbReference>
<name>A0A067FXQ5_CITSI</name>
<keyword evidence="4" id="KW-1185">Reference proteome</keyword>
<comment type="function">
    <text evidence="1">Catalyzes the reduction of fatty acyl-CoA to fatty alcohols.</text>
</comment>
<reference evidence="3 4" key="1">
    <citation type="submission" date="2014-04" db="EMBL/GenBank/DDBJ databases">
        <authorList>
            <consortium name="International Citrus Genome Consortium"/>
            <person name="Gmitter F."/>
            <person name="Chen C."/>
            <person name="Farmerie W."/>
            <person name="Harkins T."/>
            <person name="Desany B."/>
            <person name="Mohiuddin M."/>
            <person name="Kodira C."/>
            <person name="Borodovsky M."/>
            <person name="Lomsadze A."/>
            <person name="Burns P."/>
            <person name="Jenkins J."/>
            <person name="Prochnik S."/>
            <person name="Shu S."/>
            <person name="Chapman J."/>
            <person name="Pitluck S."/>
            <person name="Schmutz J."/>
            <person name="Rokhsar D."/>
        </authorList>
    </citation>
    <scope>NUCLEOTIDE SEQUENCE</scope>
</reference>
<dbReference type="GO" id="GO:0010345">
    <property type="term" value="P:suberin biosynthetic process"/>
    <property type="evidence" value="ECO:0000318"/>
    <property type="project" value="GO_Central"/>
</dbReference>
<dbReference type="SMR" id="A0A067FXQ5"/>
<evidence type="ECO:0000313" key="4">
    <source>
        <dbReference type="Proteomes" id="UP000027120"/>
    </source>
</evidence>
<proteinExistence type="inferred from homology"/>
<keyword evidence="1" id="KW-0444">Lipid biosynthesis</keyword>
<dbReference type="EC" id="1.2.1.84" evidence="1"/>
<dbReference type="PaxDb" id="2711-XP_006492869.1"/>
<dbReference type="EMBL" id="KK784890">
    <property type="protein sequence ID" value="KDO70940.1"/>
    <property type="molecule type" value="Genomic_DNA"/>
</dbReference>
<dbReference type="GO" id="GO:0102965">
    <property type="term" value="F:alcohol-forming long-chain fatty acyl-CoA reductase activity"/>
    <property type="evidence" value="ECO:0007669"/>
    <property type="project" value="UniProtKB-EC"/>
</dbReference>
<dbReference type="Pfam" id="PF07993">
    <property type="entry name" value="NAD_binding_4"/>
    <property type="match status" value="1"/>
</dbReference>
<feature type="domain" description="Thioester reductase (TE)" evidence="2">
    <location>
        <begin position="27"/>
        <end position="222"/>
    </location>
</feature>
<dbReference type="SUPFAM" id="SSF51735">
    <property type="entry name" value="NAD(P)-binding Rossmann-fold domains"/>
    <property type="match status" value="1"/>
</dbReference>
<dbReference type="InterPro" id="IPR026055">
    <property type="entry name" value="FAR"/>
</dbReference>
<dbReference type="InterPro" id="IPR036291">
    <property type="entry name" value="NAD(P)-bd_dom_sf"/>
</dbReference>
<keyword evidence="1" id="KW-0521">NADP</keyword>
<dbReference type="InterPro" id="IPR013120">
    <property type="entry name" value="FAR_NAD-bd"/>
</dbReference>
<dbReference type="STRING" id="2711.A0A067FXQ5"/>